<dbReference type="PANTHER" id="PTHR43097:SF5">
    <property type="entry name" value="GLUTAMATE--TRNA LIGASE"/>
    <property type="match status" value="1"/>
</dbReference>
<evidence type="ECO:0000256" key="4">
    <source>
        <dbReference type="ARBA" id="ARBA00022840"/>
    </source>
</evidence>
<dbReference type="InterPro" id="IPR000924">
    <property type="entry name" value="Glu/Gln-tRNA-synth"/>
</dbReference>
<dbReference type="InterPro" id="IPR004514">
    <property type="entry name" value="Gln-tRNA-synth"/>
</dbReference>
<name>A0A9D1CQB1_9FIRM</name>
<sequence length="566" mass="64818">MAEEAKERSNFIWDFIEEDLAAGKNGGRVKTRFPPEPNGYLHIGHVKALCVDFMTAEHFGGTCNLRFDDTNPTKEDVEYVDAIMDDIHWLGFDWAELHYASEQYQQIYEYALDLIRRGMAYVDDLSQEEMRAYRGTLTEPGRNSPYRDRSVEENMDLFLRMKNGEFPEGSRVLRAKIDMTSPNINMRDPTLYRILYKKHHRTGNEWCIYPMYDFAHPIGDALEGITHSLCSLEYEIHRPLYDWVVQACGFQNPPRQIEFARLNLTDTVMSKRYLRKLVEEGYVSGWDDPRMPTLHAMRRRGYTRNAVRDFIDRVGVSKADSTVDLALLEHCVREDLGEHAPRAMAVLRPLKVVLDNWPADKVDVLSMENHPQRPEMGTHEVRFTRELYIEQEDFMENPPKKFFRLCPGGEVRLKGAYIVKCVSFEKDADGAVSCVHCTVDLDSRSGCEGANRKVKGTLHWVSAADGVPFEARLYDTLLKSDEGIGEDAEGAEEPVVDKKDFISRLNPNSLQTLRGYMEPSLQSAAVGDTFQFLRVGYFCKDPDSTDALPVFNRVVGLKDSFKIAKA</sequence>
<evidence type="ECO:0000259" key="11">
    <source>
        <dbReference type="Pfam" id="PF20974"/>
    </source>
</evidence>
<dbReference type="Pfam" id="PF03950">
    <property type="entry name" value="tRNA-synt_1c_C"/>
    <property type="match status" value="1"/>
</dbReference>
<keyword evidence="5 7" id="KW-0648">Protein biosynthesis</keyword>
<dbReference type="EC" id="6.1.1.18" evidence="7"/>
<dbReference type="InterPro" id="IPR049437">
    <property type="entry name" value="tRNA-synt_1c_C2"/>
</dbReference>
<evidence type="ECO:0000313" key="13">
    <source>
        <dbReference type="Proteomes" id="UP000886887"/>
    </source>
</evidence>
<feature type="short sequence motif" description="'HIGH' region" evidence="7">
    <location>
        <begin position="35"/>
        <end position="45"/>
    </location>
</feature>
<dbReference type="FunFam" id="3.90.800.10:FF:000001">
    <property type="entry name" value="Glutamine--tRNA ligase"/>
    <property type="match status" value="1"/>
</dbReference>
<dbReference type="InterPro" id="IPR050132">
    <property type="entry name" value="Gln/Glu-tRNA_Ligase"/>
</dbReference>
<proteinExistence type="inferred from homology"/>
<comment type="similarity">
    <text evidence="7 8">Belongs to the class-I aminoacyl-tRNA synthetase family.</text>
</comment>
<keyword evidence="3 7" id="KW-0547">Nucleotide-binding</keyword>
<comment type="subunit">
    <text evidence="7">Monomer.</text>
</comment>
<protein>
    <recommendedName>
        <fullName evidence="7">Glutamine--tRNA ligase</fullName>
        <ecNumber evidence="7">6.1.1.18</ecNumber>
    </recommendedName>
    <alternativeName>
        <fullName evidence="7">Glutaminyl-tRNA synthetase</fullName>
        <shortName evidence="7">GlnRS</shortName>
    </alternativeName>
</protein>
<gene>
    <name evidence="7" type="primary">glnS</name>
    <name evidence="12" type="ORF">IAB73_03480</name>
</gene>
<dbReference type="GO" id="GO:0006424">
    <property type="term" value="P:glutamyl-tRNA aminoacylation"/>
    <property type="evidence" value="ECO:0007669"/>
    <property type="project" value="UniProtKB-UniRule"/>
</dbReference>
<feature type="domain" description="Glutamyl/glutaminyl-tRNA synthetase class Ib catalytic" evidence="9">
    <location>
        <begin position="29"/>
        <end position="336"/>
    </location>
</feature>
<evidence type="ECO:0000256" key="7">
    <source>
        <dbReference type="HAMAP-Rule" id="MF_00126"/>
    </source>
</evidence>
<dbReference type="GO" id="GO:0004819">
    <property type="term" value="F:glutamine-tRNA ligase activity"/>
    <property type="evidence" value="ECO:0007669"/>
    <property type="project" value="UniProtKB-UniRule"/>
</dbReference>
<dbReference type="PANTHER" id="PTHR43097">
    <property type="entry name" value="GLUTAMINE-TRNA LIGASE"/>
    <property type="match status" value="1"/>
</dbReference>
<dbReference type="InterPro" id="IPR020058">
    <property type="entry name" value="Glu/Gln-tRNA-synth_Ib_cat-dom"/>
</dbReference>
<dbReference type="GO" id="GO:0006425">
    <property type="term" value="P:glutaminyl-tRNA aminoacylation"/>
    <property type="evidence" value="ECO:0007669"/>
    <property type="project" value="UniProtKB-UniRule"/>
</dbReference>
<evidence type="ECO:0000259" key="10">
    <source>
        <dbReference type="Pfam" id="PF03950"/>
    </source>
</evidence>
<comment type="caution">
    <text evidence="12">The sequence shown here is derived from an EMBL/GenBank/DDBJ whole genome shotgun (WGS) entry which is preliminary data.</text>
</comment>
<comment type="catalytic activity">
    <reaction evidence="7">
        <text>tRNA(Gln) + L-glutamine + ATP = L-glutaminyl-tRNA(Gln) + AMP + diphosphate</text>
        <dbReference type="Rhea" id="RHEA:20121"/>
        <dbReference type="Rhea" id="RHEA-COMP:9662"/>
        <dbReference type="Rhea" id="RHEA-COMP:9681"/>
        <dbReference type="ChEBI" id="CHEBI:30616"/>
        <dbReference type="ChEBI" id="CHEBI:33019"/>
        <dbReference type="ChEBI" id="CHEBI:58359"/>
        <dbReference type="ChEBI" id="CHEBI:78442"/>
        <dbReference type="ChEBI" id="CHEBI:78521"/>
        <dbReference type="ChEBI" id="CHEBI:456215"/>
        <dbReference type="EC" id="6.1.1.18"/>
    </reaction>
</comment>
<keyword evidence="6 7" id="KW-0030">Aminoacyl-tRNA synthetase</keyword>
<keyword evidence="1 7" id="KW-0963">Cytoplasm</keyword>
<comment type="subcellular location">
    <subcellularLocation>
        <location evidence="7">Cytoplasm</location>
    </subcellularLocation>
</comment>
<keyword evidence="2 7" id="KW-0436">Ligase</keyword>
<dbReference type="InterPro" id="IPR011035">
    <property type="entry name" value="Ribosomal_bL25/Gln-tRNA_synth"/>
</dbReference>
<evidence type="ECO:0000259" key="9">
    <source>
        <dbReference type="Pfam" id="PF00749"/>
    </source>
</evidence>
<dbReference type="Proteomes" id="UP000886887">
    <property type="component" value="Unassembled WGS sequence"/>
</dbReference>
<dbReference type="EMBL" id="DVFJ01000009">
    <property type="protein sequence ID" value="HIQ71257.1"/>
    <property type="molecule type" value="Genomic_DNA"/>
</dbReference>
<dbReference type="GO" id="GO:0005829">
    <property type="term" value="C:cytosol"/>
    <property type="evidence" value="ECO:0007669"/>
    <property type="project" value="TreeGrafter"/>
</dbReference>
<evidence type="ECO:0000256" key="1">
    <source>
        <dbReference type="ARBA" id="ARBA00022490"/>
    </source>
</evidence>
<dbReference type="InterPro" id="IPR014729">
    <property type="entry name" value="Rossmann-like_a/b/a_fold"/>
</dbReference>
<dbReference type="FunFam" id="1.10.1160.10:FF:000001">
    <property type="entry name" value="Glutamine--tRNA ligase"/>
    <property type="match status" value="1"/>
</dbReference>
<evidence type="ECO:0000256" key="3">
    <source>
        <dbReference type="ARBA" id="ARBA00022741"/>
    </source>
</evidence>
<feature type="domain" description="Glutamyl/glutaminyl-tRNA synthetase class Ib anti-codon binding" evidence="10">
    <location>
        <begin position="340"/>
        <end position="440"/>
    </location>
</feature>
<reference evidence="12" key="1">
    <citation type="submission" date="2020-10" db="EMBL/GenBank/DDBJ databases">
        <authorList>
            <person name="Gilroy R."/>
        </authorList>
    </citation>
    <scope>NUCLEOTIDE SEQUENCE</scope>
    <source>
        <strain evidence="12">ChiSxjej2B14-6234</strain>
    </source>
</reference>
<keyword evidence="4 7" id="KW-0067">ATP-binding</keyword>
<dbReference type="FunFam" id="2.40.240.10:FF:000001">
    <property type="entry name" value="Glutamine--tRNA ligase"/>
    <property type="match status" value="1"/>
</dbReference>
<dbReference type="SUPFAM" id="SSF50715">
    <property type="entry name" value="Ribosomal protein L25-like"/>
    <property type="match status" value="1"/>
</dbReference>
<dbReference type="AlphaFoldDB" id="A0A9D1CQB1"/>
<evidence type="ECO:0000256" key="6">
    <source>
        <dbReference type="ARBA" id="ARBA00023146"/>
    </source>
</evidence>
<organism evidence="12 13">
    <name type="scientific">Candidatus Onthenecus intestinigallinarum</name>
    <dbReference type="NCBI Taxonomy" id="2840875"/>
    <lineage>
        <taxon>Bacteria</taxon>
        <taxon>Bacillati</taxon>
        <taxon>Bacillota</taxon>
        <taxon>Clostridia</taxon>
        <taxon>Eubacteriales</taxon>
        <taxon>Candidatus Onthenecus</taxon>
    </lineage>
</organism>
<feature type="binding site" evidence="7">
    <location>
        <begin position="36"/>
        <end position="38"/>
    </location>
    <ligand>
        <name>ATP</name>
        <dbReference type="ChEBI" id="CHEBI:30616"/>
    </ligand>
</feature>
<dbReference type="Gene3D" id="2.40.240.10">
    <property type="entry name" value="Ribosomal Protein L25, Chain P"/>
    <property type="match status" value="2"/>
</dbReference>
<dbReference type="Gene3D" id="3.40.50.620">
    <property type="entry name" value="HUPs"/>
    <property type="match status" value="1"/>
</dbReference>
<dbReference type="Pfam" id="PF20974">
    <property type="entry name" value="tRNA-synt_1c_C2"/>
    <property type="match status" value="1"/>
</dbReference>
<evidence type="ECO:0000313" key="12">
    <source>
        <dbReference type="EMBL" id="HIQ71257.1"/>
    </source>
</evidence>
<dbReference type="Pfam" id="PF00749">
    <property type="entry name" value="tRNA-synt_1c"/>
    <property type="match status" value="1"/>
</dbReference>
<accession>A0A9D1CQB1</accession>
<dbReference type="HAMAP" id="MF_00126">
    <property type="entry name" value="Gln_tRNA_synth"/>
    <property type="match status" value="1"/>
</dbReference>
<feature type="domain" description="tRNA synthetases class I (E and Q) anti-codon binding" evidence="11">
    <location>
        <begin position="457"/>
        <end position="541"/>
    </location>
</feature>
<feature type="binding site" evidence="7">
    <location>
        <begin position="261"/>
        <end position="262"/>
    </location>
    <ligand>
        <name>ATP</name>
        <dbReference type="ChEBI" id="CHEBI:30616"/>
    </ligand>
</feature>
<dbReference type="NCBIfam" id="NF011291">
    <property type="entry name" value="PRK14703.1"/>
    <property type="match status" value="1"/>
</dbReference>
<dbReference type="InterPro" id="IPR020059">
    <property type="entry name" value="Glu/Gln-tRNA-synth_Ib_codon-bd"/>
</dbReference>
<dbReference type="FunFam" id="3.40.50.620:FF:000037">
    <property type="entry name" value="Glutamine--tRNA ligase cytoplasmic"/>
    <property type="match status" value="1"/>
</dbReference>
<evidence type="ECO:0000256" key="2">
    <source>
        <dbReference type="ARBA" id="ARBA00022598"/>
    </source>
</evidence>
<feature type="short sequence motif" description="'KMSKS' region" evidence="7">
    <location>
        <begin position="268"/>
        <end position="272"/>
    </location>
</feature>
<feature type="binding site" evidence="7">
    <location>
        <position position="68"/>
    </location>
    <ligand>
        <name>L-glutamine</name>
        <dbReference type="ChEBI" id="CHEBI:58359"/>
    </ligand>
</feature>
<dbReference type="PRINTS" id="PR00987">
    <property type="entry name" value="TRNASYNTHGLU"/>
</dbReference>
<dbReference type="InterPro" id="IPR020056">
    <property type="entry name" value="Rbsml_bL25/Gln-tRNA_synth_N"/>
</dbReference>
<evidence type="ECO:0000256" key="5">
    <source>
        <dbReference type="ARBA" id="ARBA00022917"/>
    </source>
</evidence>
<feature type="binding site" evidence="7">
    <location>
        <begin position="269"/>
        <end position="271"/>
    </location>
    <ligand>
        <name>ATP</name>
        <dbReference type="ChEBI" id="CHEBI:30616"/>
    </ligand>
</feature>
<dbReference type="SUPFAM" id="SSF52374">
    <property type="entry name" value="Nucleotidylyl transferase"/>
    <property type="match status" value="1"/>
</dbReference>
<comment type="caution">
    <text evidence="7">Lacks conserved residue(s) required for the propagation of feature annotation.</text>
</comment>
<dbReference type="GO" id="GO:0005524">
    <property type="term" value="F:ATP binding"/>
    <property type="evidence" value="ECO:0007669"/>
    <property type="project" value="UniProtKB-UniRule"/>
</dbReference>
<reference evidence="12" key="2">
    <citation type="journal article" date="2021" name="PeerJ">
        <title>Extensive microbial diversity within the chicken gut microbiome revealed by metagenomics and culture.</title>
        <authorList>
            <person name="Gilroy R."/>
            <person name="Ravi A."/>
            <person name="Getino M."/>
            <person name="Pursley I."/>
            <person name="Horton D.L."/>
            <person name="Alikhan N.F."/>
            <person name="Baker D."/>
            <person name="Gharbi K."/>
            <person name="Hall N."/>
            <person name="Watson M."/>
            <person name="Adriaenssens E.M."/>
            <person name="Foster-Nyarko E."/>
            <person name="Jarju S."/>
            <person name="Secka A."/>
            <person name="Antonio M."/>
            <person name="Oren A."/>
            <person name="Chaudhuri R.R."/>
            <person name="La Ragione R."/>
            <person name="Hildebrand F."/>
            <person name="Pallen M.J."/>
        </authorList>
    </citation>
    <scope>NUCLEOTIDE SEQUENCE</scope>
    <source>
        <strain evidence="12">ChiSxjej2B14-6234</strain>
    </source>
</reference>
<dbReference type="InterPro" id="IPR022861">
    <property type="entry name" value="Gln_tRNA_ligase_bac"/>
</dbReference>
<dbReference type="NCBIfam" id="TIGR00440">
    <property type="entry name" value="glnS"/>
    <property type="match status" value="1"/>
</dbReference>
<feature type="binding site" evidence="7">
    <location>
        <position position="212"/>
    </location>
    <ligand>
        <name>L-glutamine</name>
        <dbReference type="ChEBI" id="CHEBI:58359"/>
    </ligand>
</feature>
<evidence type="ECO:0000256" key="8">
    <source>
        <dbReference type="RuleBase" id="RU363037"/>
    </source>
</evidence>